<accession>A0ABR5MJP5</accession>
<dbReference type="PRINTS" id="PR00412">
    <property type="entry name" value="EPOXHYDRLASE"/>
</dbReference>
<dbReference type="GO" id="GO:0016787">
    <property type="term" value="F:hydrolase activity"/>
    <property type="evidence" value="ECO:0007669"/>
    <property type="project" value="UniProtKB-KW"/>
</dbReference>
<proteinExistence type="predicted"/>
<name>A0ABR5MJP5_9BACI</name>
<dbReference type="Pfam" id="PF00561">
    <property type="entry name" value="Abhydrolase_1"/>
    <property type="match status" value="1"/>
</dbReference>
<keyword evidence="3" id="KW-1185">Reference proteome</keyword>
<dbReference type="PANTHER" id="PTHR46438">
    <property type="entry name" value="ALPHA/BETA-HYDROLASES SUPERFAMILY PROTEIN"/>
    <property type="match status" value="1"/>
</dbReference>
<dbReference type="InterPro" id="IPR000639">
    <property type="entry name" value="Epox_hydrolase-like"/>
</dbReference>
<sequence>MKDKLSSTMLNIDNVKVYCEYVCNEKPPVILIHGFVSSTYTFNKIIPLLEKDFSIVAIDLPGFGRSEKSTSFFYSYENYARLVIKIMDYFGMDGVCIVGHSMGGQIALNIAKLIPDKVKKLFLIASSGYLKSSNRLLVYSSYLPFFSLYVKRAINSRSVMDSLRNVFYNQSYITADHIREFERPIKEKNFPKSLIRLLRHREGDLSSYELGKINTPTLLIWGEDDRVVPLRIGKRLVQDLPNAEIITFKETGHLVSEERPNEVSTLISSYSKG</sequence>
<dbReference type="PRINTS" id="PR00111">
    <property type="entry name" value="ABHYDROLASE"/>
</dbReference>
<gene>
    <name evidence="2" type="ORF">AFL42_09170</name>
</gene>
<dbReference type="SUPFAM" id="SSF53474">
    <property type="entry name" value="alpha/beta-Hydrolases"/>
    <property type="match status" value="1"/>
</dbReference>
<reference evidence="2 3" key="1">
    <citation type="submission" date="2015-07" db="EMBL/GenBank/DDBJ databases">
        <title>High-quality draft genome sequence of Oceanobacillus caeni HM6, a bacillus isolated from a human feces.</title>
        <authorList>
            <person name="Kumar J."/>
            <person name="Verma M.K."/>
            <person name="Pandey R."/>
            <person name="Bhambi M."/>
            <person name="Chauhan N."/>
        </authorList>
    </citation>
    <scope>NUCLEOTIDE SEQUENCE [LARGE SCALE GENOMIC DNA]</scope>
    <source>
        <strain evidence="2 3">HM6</strain>
    </source>
</reference>
<protein>
    <submittedName>
        <fullName evidence="2">Hydrolase</fullName>
    </submittedName>
</protein>
<comment type="caution">
    <text evidence="2">The sequence shown here is derived from an EMBL/GenBank/DDBJ whole genome shotgun (WGS) entry which is preliminary data.</text>
</comment>
<evidence type="ECO:0000259" key="1">
    <source>
        <dbReference type="Pfam" id="PF00561"/>
    </source>
</evidence>
<evidence type="ECO:0000313" key="2">
    <source>
        <dbReference type="EMBL" id="KPH75162.1"/>
    </source>
</evidence>
<dbReference type="RefSeq" id="WP_060668446.1">
    <property type="nucleotide sequence ID" value="NZ_LGTK01000026.1"/>
</dbReference>
<evidence type="ECO:0000313" key="3">
    <source>
        <dbReference type="Proteomes" id="UP000037854"/>
    </source>
</evidence>
<feature type="domain" description="AB hydrolase-1" evidence="1">
    <location>
        <begin position="27"/>
        <end position="260"/>
    </location>
</feature>
<organism evidence="2 3">
    <name type="scientific">Oceanobacillus caeni</name>
    <dbReference type="NCBI Taxonomy" id="405946"/>
    <lineage>
        <taxon>Bacteria</taxon>
        <taxon>Bacillati</taxon>
        <taxon>Bacillota</taxon>
        <taxon>Bacilli</taxon>
        <taxon>Bacillales</taxon>
        <taxon>Bacillaceae</taxon>
        <taxon>Oceanobacillus</taxon>
    </lineage>
</organism>
<dbReference type="InterPro" id="IPR029058">
    <property type="entry name" value="AB_hydrolase_fold"/>
</dbReference>
<keyword evidence="2" id="KW-0378">Hydrolase</keyword>
<dbReference type="Proteomes" id="UP000037854">
    <property type="component" value="Unassembled WGS sequence"/>
</dbReference>
<dbReference type="PANTHER" id="PTHR46438:SF11">
    <property type="entry name" value="LIPASE-RELATED"/>
    <property type="match status" value="1"/>
</dbReference>
<dbReference type="InterPro" id="IPR000073">
    <property type="entry name" value="AB_hydrolase_1"/>
</dbReference>
<dbReference type="EMBL" id="LGTK01000026">
    <property type="protein sequence ID" value="KPH75162.1"/>
    <property type="molecule type" value="Genomic_DNA"/>
</dbReference>
<dbReference type="Gene3D" id="3.40.50.1820">
    <property type="entry name" value="alpha/beta hydrolase"/>
    <property type="match status" value="1"/>
</dbReference>